<evidence type="ECO:0000256" key="1">
    <source>
        <dbReference type="SAM" id="MobiDB-lite"/>
    </source>
</evidence>
<organism evidence="2 3">
    <name type="scientific">Desulfovibrio legallii</name>
    <dbReference type="NCBI Taxonomy" id="571438"/>
    <lineage>
        <taxon>Bacteria</taxon>
        <taxon>Pseudomonadati</taxon>
        <taxon>Thermodesulfobacteriota</taxon>
        <taxon>Desulfovibrionia</taxon>
        <taxon>Desulfovibrionales</taxon>
        <taxon>Desulfovibrionaceae</taxon>
        <taxon>Desulfovibrio</taxon>
    </lineage>
</organism>
<dbReference type="Proteomes" id="UP000199355">
    <property type="component" value="Unassembled WGS sequence"/>
</dbReference>
<reference evidence="3" key="1">
    <citation type="submission" date="2016-10" db="EMBL/GenBank/DDBJ databases">
        <authorList>
            <person name="Varghese N."/>
            <person name="Submissions S."/>
        </authorList>
    </citation>
    <scope>NUCLEOTIDE SEQUENCE [LARGE SCALE GENOMIC DNA]</scope>
    <source>
        <strain evidence="3">KHC7</strain>
    </source>
</reference>
<evidence type="ECO:0008006" key="4">
    <source>
        <dbReference type="Google" id="ProtNLM"/>
    </source>
</evidence>
<sequence length="56" mass="5966">MSTPKTAKTDDYTTCPACRGTGKNSDGTACYECHGTGKRQQACEIPEGPEHEGQCD</sequence>
<gene>
    <name evidence="2" type="ORF">SAMN05192586_11060</name>
</gene>
<dbReference type="EMBL" id="FNBX01000010">
    <property type="protein sequence ID" value="SDF67712.1"/>
    <property type="molecule type" value="Genomic_DNA"/>
</dbReference>
<dbReference type="SUPFAM" id="SSF57938">
    <property type="entry name" value="DnaJ/Hsp40 cysteine-rich domain"/>
    <property type="match status" value="1"/>
</dbReference>
<dbReference type="InterPro" id="IPR036410">
    <property type="entry name" value="HSP_DnaJ_Cys-rich_dom_sf"/>
</dbReference>
<evidence type="ECO:0000313" key="3">
    <source>
        <dbReference type="Proteomes" id="UP000199355"/>
    </source>
</evidence>
<proteinExistence type="predicted"/>
<name>A0A1G7N175_9BACT</name>
<dbReference type="AlphaFoldDB" id="A0A1G7N175"/>
<evidence type="ECO:0000313" key="2">
    <source>
        <dbReference type="EMBL" id="SDF67712.1"/>
    </source>
</evidence>
<dbReference type="RefSeq" id="WP_092153876.1">
    <property type="nucleotide sequence ID" value="NZ_FNBX01000010.1"/>
</dbReference>
<accession>A0A1G7N175</accession>
<keyword evidence="3" id="KW-1185">Reference proteome</keyword>
<dbReference type="Gene3D" id="6.20.20.10">
    <property type="match status" value="1"/>
</dbReference>
<feature type="region of interest" description="Disordered" evidence="1">
    <location>
        <begin position="1"/>
        <end position="26"/>
    </location>
</feature>
<protein>
    <recommendedName>
        <fullName evidence="4">Chaperone protein</fullName>
    </recommendedName>
</protein>
<dbReference type="OrthoDB" id="5460151at2"/>